<dbReference type="Gene3D" id="3.30.750.24">
    <property type="entry name" value="STAS domain"/>
    <property type="match status" value="1"/>
</dbReference>
<dbReference type="Proteomes" id="UP000297834">
    <property type="component" value="Unassembled WGS sequence"/>
</dbReference>
<proteinExistence type="predicted"/>
<sequence>MVGAQLKVQDQVIALTGSIEFDNAASVYAQGLKLLKQQNHSPVYLDLSGLQSSNTIALAVFVQWLRQCATGQQFYLQHVPQKMQAIIQASNLQDAFGLKA</sequence>
<evidence type="ECO:0000313" key="3">
    <source>
        <dbReference type="Proteomes" id="UP000297834"/>
    </source>
</evidence>
<dbReference type="InterPro" id="IPR002645">
    <property type="entry name" value="STAS_dom"/>
</dbReference>
<dbReference type="OrthoDB" id="6706370at2"/>
<name>A0A4Y7XAX6_9GAMM</name>
<feature type="domain" description="STAS" evidence="1">
    <location>
        <begin position="12"/>
        <end position="100"/>
    </location>
</feature>
<comment type="caution">
    <text evidence="2">The sequence shown here is derived from an EMBL/GenBank/DDBJ whole genome shotgun (WGS) entry which is preliminary data.</text>
</comment>
<keyword evidence="3" id="KW-1185">Reference proteome</keyword>
<organism evidence="2 3">
    <name type="scientific">Alkanindiges illinoisensis</name>
    <dbReference type="NCBI Taxonomy" id="197183"/>
    <lineage>
        <taxon>Bacteria</taxon>
        <taxon>Pseudomonadati</taxon>
        <taxon>Pseudomonadota</taxon>
        <taxon>Gammaproteobacteria</taxon>
        <taxon>Moraxellales</taxon>
        <taxon>Moraxellaceae</taxon>
        <taxon>Alkanindiges</taxon>
    </lineage>
</organism>
<dbReference type="RefSeq" id="WP_134245377.1">
    <property type="nucleotide sequence ID" value="NZ_SNTY01000067.1"/>
</dbReference>
<dbReference type="EMBL" id="SNTY01000067">
    <property type="protein sequence ID" value="TEU24227.1"/>
    <property type="molecule type" value="Genomic_DNA"/>
</dbReference>
<dbReference type="AlphaFoldDB" id="A0A4Y7XAX6"/>
<protein>
    <submittedName>
        <fullName evidence="2">STAS domain-containing protein</fullName>
    </submittedName>
</protein>
<dbReference type="InterPro" id="IPR036513">
    <property type="entry name" value="STAS_dom_sf"/>
</dbReference>
<dbReference type="InterPro" id="IPR058548">
    <property type="entry name" value="MlaB-like_STAS"/>
</dbReference>
<evidence type="ECO:0000259" key="1">
    <source>
        <dbReference type="PROSITE" id="PS50801"/>
    </source>
</evidence>
<evidence type="ECO:0000313" key="2">
    <source>
        <dbReference type="EMBL" id="TEU24227.1"/>
    </source>
</evidence>
<reference evidence="2 3" key="1">
    <citation type="submission" date="2019-03" db="EMBL/GenBank/DDBJ databases">
        <title>Alkanindiges illinoisensis: a potential pathogenic isolated from ascites of a gastric cancer patient with abdominal metastasis.</title>
        <authorList>
            <person name="Hu X."/>
            <person name="Yang B."/>
            <person name="Yan X."/>
            <person name="Lin L."/>
            <person name="Zhao H."/>
            <person name="Zhou F."/>
            <person name="Su B."/>
            <person name="Chen J."/>
            <person name="Rui Y."/>
            <person name="Wang Q."/>
            <person name="Zheng L."/>
        </authorList>
    </citation>
    <scope>NUCLEOTIDE SEQUENCE [LARGE SCALE GENOMIC DNA]</scope>
    <source>
        <strain evidence="2 3">NFYY 23406</strain>
    </source>
</reference>
<dbReference type="SUPFAM" id="SSF52091">
    <property type="entry name" value="SpoIIaa-like"/>
    <property type="match status" value="1"/>
</dbReference>
<dbReference type="Pfam" id="PF13466">
    <property type="entry name" value="STAS_2"/>
    <property type="match status" value="1"/>
</dbReference>
<dbReference type="PROSITE" id="PS50801">
    <property type="entry name" value="STAS"/>
    <property type="match status" value="1"/>
</dbReference>
<accession>A0A4Y7XAX6</accession>
<dbReference type="STRING" id="1120977.GCA_000619845_02307"/>
<gene>
    <name evidence="2" type="ORF">E2B99_12510</name>
</gene>